<keyword evidence="10 13" id="KW-0443">Lipid metabolism</keyword>
<evidence type="ECO:0000256" key="7">
    <source>
        <dbReference type="ARBA" id="ARBA00022832"/>
    </source>
</evidence>
<feature type="binding site" evidence="13">
    <location>
        <position position="54"/>
    </location>
    <ligand>
        <name>Zn(2+)</name>
        <dbReference type="ChEBI" id="CHEBI:29105"/>
    </ligand>
</feature>
<keyword evidence="13" id="KW-0963">Cytoplasm</keyword>
<evidence type="ECO:0000256" key="2">
    <source>
        <dbReference type="ARBA" id="ARBA00022516"/>
    </source>
</evidence>
<dbReference type="InterPro" id="IPR000438">
    <property type="entry name" value="Acetyl_CoA_COase_Trfase_b_su"/>
</dbReference>
<dbReference type="HAMAP" id="MF_01395">
    <property type="entry name" value="AcetylCoA_CT_beta"/>
    <property type="match status" value="1"/>
</dbReference>
<dbReference type="GO" id="GO:0003989">
    <property type="term" value="F:acetyl-CoA carboxylase activity"/>
    <property type="evidence" value="ECO:0007669"/>
    <property type="project" value="InterPro"/>
</dbReference>
<accession>A0A917VXN6</accession>
<dbReference type="GO" id="GO:0016743">
    <property type="term" value="F:carboxyl- or carbamoyltransferase activity"/>
    <property type="evidence" value="ECO:0007669"/>
    <property type="project" value="UniProtKB-UniRule"/>
</dbReference>
<dbReference type="PRINTS" id="PR01070">
    <property type="entry name" value="ACCCTRFRASEB"/>
</dbReference>
<comment type="caution">
    <text evidence="15">The sequence shown here is derived from an EMBL/GenBank/DDBJ whole genome shotgun (WGS) entry which is preliminary data.</text>
</comment>
<feature type="binding site" evidence="13">
    <location>
        <position position="32"/>
    </location>
    <ligand>
        <name>Zn(2+)</name>
        <dbReference type="ChEBI" id="CHEBI:29105"/>
    </ligand>
</feature>
<keyword evidence="8 13" id="KW-0862">Zinc</keyword>
<dbReference type="GO" id="GO:0008270">
    <property type="term" value="F:zinc ion binding"/>
    <property type="evidence" value="ECO:0007669"/>
    <property type="project" value="UniProtKB-UniRule"/>
</dbReference>
<comment type="catalytic activity">
    <reaction evidence="13">
        <text>N(6)-carboxybiotinyl-L-lysyl-[protein] + acetyl-CoA = N(6)-biotinyl-L-lysyl-[protein] + malonyl-CoA</text>
        <dbReference type="Rhea" id="RHEA:54728"/>
        <dbReference type="Rhea" id="RHEA-COMP:10505"/>
        <dbReference type="Rhea" id="RHEA-COMP:10506"/>
        <dbReference type="ChEBI" id="CHEBI:57288"/>
        <dbReference type="ChEBI" id="CHEBI:57384"/>
        <dbReference type="ChEBI" id="CHEBI:83144"/>
        <dbReference type="ChEBI" id="CHEBI:83145"/>
        <dbReference type="EC" id="2.1.3.15"/>
    </reaction>
</comment>
<evidence type="ECO:0000256" key="10">
    <source>
        <dbReference type="ARBA" id="ARBA00023098"/>
    </source>
</evidence>
<dbReference type="PROSITE" id="PS50980">
    <property type="entry name" value="COA_CT_NTER"/>
    <property type="match status" value="1"/>
</dbReference>
<evidence type="ECO:0000256" key="1">
    <source>
        <dbReference type="ARBA" id="ARBA00004496"/>
    </source>
</evidence>
<feature type="binding site" evidence="13">
    <location>
        <position position="35"/>
    </location>
    <ligand>
        <name>Zn(2+)</name>
        <dbReference type="ChEBI" id="CHEBI:29105"/>
    </ligand>
</feature>
<comment type="subcellular location">
    <subcellularLocation>
        <location evidence="1 13">Cytoplasm</location>
    </subcellularLocation>
</comment>
<evidence type="ECO:0000256" key="6">
    <source>
        <dbReference type="ARBA" id="ARBA00022771"/>
    </source>
</evidence>
<comment type="subunit">
    <text evidence="13">Acetyl-CoA carboxylase is a heterohexamer composed of biotin carboxyl carrier protein (AccB), biotin carboxylase (AccC) and two subunits each of ACCase subunit alpha (AccA) and ACCase subunit beta (AccD).</text>
</comment>
<keyword evidence="9 13" id="KW-0067">ATP-binding</keyword>
<dbReference type="Proteomes" id="UP000654670">
    <property type="component" value="Unassembled WGS sequence"/>
</dbReference>
<evidence type="ECO:0000256" key="5">
    <source>
        <dbReference type="ARBA" id="ARBA00022741"/>
    </source>
</evidence>
<keyword evidence="11 13" id="KW-0275">Fatty acid biosynthesis</keyword>
<feature type="domain" description="CoA carboxyltransferase N-terminal" evidence="14">
    <location>
        <begin position="28"/>
        <end position="294"/>
    </location>
</feature>
<feature type="binding site" evidence="13">
    <location>
        <position position="51"/>
    </location>
    <ligand>
        <name>Zn(2+)</name>
        <dbReference type="ChEBI" id="CHEBI:29105"/>
    </ligand>
</feature>
<sequence>MIKDFFVKKKKYATVPSARAKQEVPEGIVMKCPKCKKIMYVKELKKHLYVCQSCGYHYPLSAYDRADMLFDEGTFTEFDRDMISENPLHFPNYMDKLEKDKQKTNLSEAVLTGKGKIDGCDAAAAIMDKGFRMGSMGSVVGEKITRMIEFAGKAGLPVIIFSASGGARMQEGVLSLMQMAKTSAALKAFSDNGGLYISVMTHPTTGGVSASFASLGDYNFAEPGALIGFAGRRIIEQTIGEELPDDFQTAEFLLKHGQLDQVVERSELKNVLQKVLSIHAGGSDGGWDPDLSLKSRSMN</sequence>
<protein>
    <recommendedName>
        <fullName evidence="13">Acetyl-coenzyme A carboxylase carboxyl transferase subunit beta</fullName>
        <shortName evidence="13">ACCase subunit beta</shortName>
        <shortName evidence="13">Acetyl-CoA carboxylase carboxyltransferase subunit beta</shortName>
        <ecNumber evidence="13">2.1.3.15</ecNumber>
    </recommendedName>
</protein>
<evidence type="ECO:0000256" key="9">
    <source>
        <dbReference type="ARBA" id="ARBA00022840"/>
    </source>
</evidence>
<evidence type="ECO:0000313" key="15">
    <source>
        <dbReference type="EMBL" id="GGL42142.1"/>
    </source>
</evidence>
<dbReference type="GO" id="GO:0009317">
    <property type="term" value="C:acetyl-CoA carboxylase complex"/>
    <property type="evidence" value="ECO:0007669"/>
    <property type="project" value="InterPro"/>
</dbReference>
<keyword evidence="6 13" id="KW-0863">Zinc-finger</keyword>
<dbReference type="Pfam" id="PF17848">
    <property type="entry name" value="Zn_ribbon_ACC"/>
    <property type="match status" value="1"/>
</dbReference>
<dbReference type="InterPro" id="IPR041010">
    <property type="entry name" value="Znf-ACC"/>
</dbReference>
<evidence type="ECO:0000256" key="8">
    <source>
        <dbReference type="ARBA" id="ARBA00022833"/>
    </source>
</evidence>
<keyword evidence="16" id="KW-1185">Reference proteome</keyword>
<dbReference type="EC" id="2.1.3.15" evidence="13"/>
<reference evidence="15" key="2">
    <citation type="submission" date="2020-09" db="EMBL/GenBank/DDBJ databases">
        <authorList>
            <person name="Sun Q."/>
            <person name="Ohkuma M."/>
        </authorList>
    </citation>
    <scope>NUCLEOTIDE SEQUENCE</scope>
    <source>
        <strain evidence="15">JCM 15325</strain>
    </source>
</reference>
<comment type="function">
    <text evidence="12 13">Component of the acetyl coenzyme A carboxylase (ACC) complex. Biotin carboxylase (BC) catalyzes the carboxylation of biotin on its carrier protein (BCCP) and then the CO(2) group is transferred by the transcarboxylase to acetyl-CoA to form malonyl-CoA.</text>
</comment>
<keyword evidence="5 13" id="KW-0547">Nucleotide-binding</keyword>
<proteinExistence type="inferred from homology"/>
<reference evidence="15" key="1">
    <citation type="journal article" date="2014" name="Int. J. Syst. Evol. Microbiol.">
        <title>Complete genome sequence of Corynebacterium casei LMG S-19264T (=DSM 44701T), isolated from a smear-ripened cheese.</title>
        <authorList>
            <consortium name="US DOE Joint Genome Institute (JGI-PGF)"/>
            <person name="Walter F."/>
            <person name="Albersmeier A."/>
            <person name="Kalinowski J."/>
            <person name="Ruckert C."/>
        </authorList>
    </citation>
    <scope>NUCLEOTIDE SEQUENCE</scope>
    <source>
        <strain evidence="15">JCM 15325</strain>
    </source>
</reference>
<dbReference type="PANTHER" id="PTHR42995">
    <property type="entry name" value="ACETYL-COENZYME A CARBOXYLASE CARBOXYL TRANSFERASE SUBUNIT BETA, CHLOROPLASTIC"/>
    <property type="match status" value="1"/>
</dbReference>
<dbReference type="InterPro" id="IPR029045">
    <property type="entry name" value="ClpP/crotonase-like_dom_sf"/>
</dbReference>
<dbReference type="GO" id="GO:2001295">
    <property type="term" value="P:malonyl-CoA biosynthetic process"/>
    <property type="evidence" value="ECO:0007669"/>
    <property type="project" value="UniProtKB-UniRule"/>
</dbReference>
<evidence type="ECO:0000259" key="14">
    <source>
        <dbReference type="PROSITE" id="PS50980"/>
    </source>
</evidence>
<dbReference type="GO" id="GO:0006633">
    <property type="term" value="P:fatty acid biosynthetic process"/>
    <property type="evidence" value="ECO:0007669"/>
    <property type="project" value="UniProtKB-KW"/>
</dbReference>
<comment type="cofactor">
    <cofactor evidence="13">
        <name>Zn(2+)</name>
        <dbReference type="ChEBI" id="CHEBI:29105"/>
    </cofactor>
    <text evidence="13">Binds 1 zinc ion per subunit.</text>
</comment>
<evidence type="ECO:0000313" key="16">
    <source>
        <dbReference type="Proteomes" id="UP000654670"/>
    </source>
</evidence>
<dbReference type="NCBIfam" id="TIGR00515">
    <property type="entry name" value="accD"/>
    <property type="match status" value="1"/>
</dbReference>
<dbReference type="PANTHER" id="PTHR42995:SF5">
    <property type="entry name" value="ACETYL-COENZYME A CARBOXYLASE CARBOXYL TRANSFERASE SUBUNIT BETA, CHLOROPLASTIC"/>
    <property type="match status" value="1"/>
</dbReference>
<evidence type="ECO:0000256" key="4">
    <source>
        <dbReference type="ARBA" id="ARBA00022723"/>
    </source>
</evidence>
<evidence type="ECO:0000256" key="13">
    <source>
        <dbReference type="HAMAP-Rule" id="MF_01395"/>
    </source>
</evidence>
<dbReference type="RefSeq" id="WP_188801055.1">
    <property type="nucleotide sequence ID" value="NZ_BMOK01000001.1"/>
</dbReference>
<organism evidence="15 16">
    <name type="scientific">Sporolactobacillus putidus</name>
    <dbReference type="NCBI Taxonomy" id="492735"/>
    <lineage>
        <taxon>Bacteria</taxon>
        <taxon>Bacillati</taxon>
        <taxon>Bacillota</taxon>
        <taxon>Bacilli</taxon>
        <taxon>Bacillales</taxon>
        <taxon>Sporolactobacillaceae</taxon>
        <taxon>Sporolactobacillus</taxon>
    </lineage>
</organism>
<dbReference type="InterPro" id="IPR011762">
    <property type="entry name" value="COA_CT_N"/>
</dbReference>
<keyword evidence="4 13" id="KW-0479">Metal-binding</keyword>
<evidence type="ECO:0000256" key="11">
    <source>
        <dbReference type="ARBA" id="ARBA00023160"/>
    </source>
</evidence>
<dbReference type="AlphaFoldDB" id="A0A917VXN6"/>
<feature type="zinc finger region" description="C4-type" evidence="13">
    <location>
        <begin position="32"/>
        <end position="54"/>
    </location>
</feature>
<dbReference type="EMBL" id="BMOK01000001">
    <property type="protein sequence ID" value="GGL42142.1"/>
    <property type="molecule type" value="Genomic_DNA"/>
</dbReference>
<dbReference type="Pfam" id="PF01039">
    <property type="entry name" value="Carboxyl_trans"/>
    <property type="match status" value="1"/>
</dbReference>
<name>A0A917VXN6_9BACL</name>
<comment type="similarity">
    <text evidence="13">Belongs to the AccD/PCCB family.</text>
</comment>
<keyword evidence="3 13" id="KW-0808">Transferase</keyword>
<gene>
    <name evidence="13 15" type="primary">accD</name>
    <name evidence="15" type="ORF">GCM10007968_02560</name>
</gene>
<dbReference type="Gene3D" id="3.90.226.10">
    <property type="entry name" value="2-enoyl-CoA Hydratase, Chain A, domain 1"/>
    <property type="match status" value="1"/>
</dbReference>
<dbReference type="GO" id="GO:0005524">
    <property type="term" value="F:ATP binding"/>
    <property type="evidence" value="ECO:0007669"/>
    <property type="project" value="UniProtKB-KW"/>
</dbReference>
<keyword evidence="7 13" id="KW-0276">Fatty acid metabolism</keyword>
<evidence type="ECO:0000256" key="3">
    <source>
        <dbReference type="ARBA" id="ARBA00022679"/>
    </source>
</evidence>
<dbReference type="InterPro" id="IPR034733">
    <property type="entry name" value="AcCoA_carboxyl_beta"/>
</dbReference>
<keyword evidence="2 13" id="KW-0444">Lipid biosynthesis</keyword>
<evidence type="ECO:0000256" key="12">
    <source>
        <dbReference type="ARBA" id="ARBA00025280"/>
    </source>
</evidence>
<comment type="pathway">
    <text evidence="13">Lipid metabolism; malonyl-CoA biosynthesis; malonyl-CoA from acetyl-CoA: step 1/1.</text>
</comment>
<dbReference type="SUPFAM" id="SSF52096">
    <property type="entry name" value="ClpP/crotonase"/>
    <property type="match status" value="1"/>
</dbReference>